<dbReference type="Proteomes" id="UP000193380">
    <property type="component" value="Unassembled WGS sequence"/>
</dbReference>
<dbReference type="EMBL" id="FR904814">
    <property type="protein sequence ID" value="CDQ72148.1"/>
    <property type="molecule type" value="Genomic_DNA"/>
</dbReference>
<feature type="compositionally biased region" description="Polar residues" evidence="1">
    <location>
        <begin position="10"/>
        <end position="23"/>
    </location>
</feature>
<feature type="transmembrane region" description="Helical" evidence="2">
    <location>
        <begin position="45"/>
        <end position="66"/>
    </location>
</feature>
<dbReference type="PaxDb" id="8022-A0A060WXP4"/>
<evidence type="ECO:0000256" key="2">
    <source>
        <dbReference type="SAM" id="Phobius"/>
    </source>
</evidence>
<feature type="domain" description="P5A-ATPase transmembrane helical hairpin" evidence="3">
    <location>
        <begin position="42"/>
        <end position="111"/>
    </location>
</feature>
<evidence type="ECO:0000259" key="3">
    <source>
        <dbReference type="Pfam" id="PF23143"/>
    </source>
</evidence>
<keyword evidence="2" id="KW-1133">Transmembrane helix</keyword>
<dbReference type="Pfam" id="PF23143">
    <property type="entry name" value="2TM_P5A-ATPase"/>
    <property type="match status" value="1"/>
</dbReference>
<gene>
    <name evidence="4" type="ORF">GSONMT00025588001</name>
</gene>
<dbReference type="AlphaFoldDB" id="A0A060WXP4"/>
<organism evidence="4 5">
    <name type="scientific">Oncorhynchus mykiss</name>
    <name type="common">Rainbow trout</name>
    <name type="synonym">Salmo gairdneri</name>
    <dbReference type="NCBI Taxonomy" id="8022"/>
    <lineage>
        <taxon>Eukaryota</taxon>
        <taxon>Metazoa</taxon>
        <taxon>Chordata</taxon>
        <taxon>Craniata</taxon>
        <taxon>Vertebrata</taxon>
        <taxon>Euteleostomi</taxon>
        <taxon>Actinopterygii</taxon>
        <taxon>Neopterygii</taxon>
        <taxon>Teleostei</taxon>
        <taxon>Protacanthopterygii</taxon>
        <taxon>Salmoniformes</taxon>
        <taxon>Salmonidae</taxon>
        <taxon>Salmoninae</taxon>
        <taxon>Oncorhynchus</taxon>
    </lineage>
</organism>
<feature type="transmembrane region" description="Helical" evidence="2">
    <location>
        <begin position="78"/>
        <end position="100"/>
    </location>
</feature>
<feature type="region of interest" description="Disordered" evidence="1">
    <location>
        <begin position="1"/>
        <end position="34"/>
    </location>
</feature>
<reference evidence="4" key="1">
    <citation type="journal article" date="2014" name="Nat. Commun.">
        <title>The rainbow trout genome provides novel insights into evolution after whole-genome duplication in vertebrates.</title>
        <authorList>
            <person name="Berthelot C."/>
            <person name="Brunet F."/>
            <person name="Chalopin D."/>
            <person name="Juanchich A."/>
            <person name="Bernard M."/>
            <person name="Noel B."/>
            <person name="Bento P."/>
            <person name="Da Silva C."/>
            <person name="Labadie K."/>
            <person name="Alberti A."/>
            <person name="Aury J.M."/>
            <person name="Louis A."/>
            <person name="Dehais P."/>
            <person name="Bardou P."/>
            <person name="Montfort J."/>
            <person name="Klopp C."/>
            <person name="Cabau C."/>
            <person name="Gaspin C."/>
            <person name="Thorgaard G.H."/>
            <person name="Boussaha M."/>
            <person name="Quillet E."/>
            <person name="Guyomard R."/>
            <person name="Galiana D."/>
            <person name="Bobe J."/>
            <person name="Volff J.N."/>
            <person name="Genet C."/>
            <person name="Wincker P."/>
            <person name="Jaillon O."/>
            <person name="Roest Crollius H."/>
            <person name="Guiguen Y."/>
        </authorList>
    </citation>
    <scope>NUCLEOTIDE SEQUENCE [LARGE SCALE GENOMIC DNA]</scope>
</reference>
<proteinExistence type="predicted"/>
<accession>A0A060WXP4</accession>
<dbReference type="InterPro" id="IPR057255">
    <property type="entry name" value="2TM_P5A-ATPase"/>
</dbReference>
<name>A0A060WXP4_ONCMY</name>
<protein>
    <recommendedName>
        <fullName evidence="3">P5A-ATPase transmembrane helical hairpin domain-containing protein</fullName>
    </recommendedName>
</protein>
<evidence type="ECO:0000313" key="5">
    <source>
        <dbReference type="Proteomes" id="UP000193380"/>
    </source>
</evidence>
<keyword evidence="2" id="KW-0472">Membrane</keyword>
<sequence length="178" mass="19416">MVGEDGNKGPGNQQKPPSMNSQHDSAETDDENVSSVSLYRRRPRIFHGTVLPFLAVLYPGWLYVWLGVYGTSEYPEAGLLALAAIGIAHVLTALSGYWSVHAHCWLTCSKEPDPHKATLAKVIPTPNNGSAELVQLHRDRVSLPCSPGLHLVYLTHGCVQWGENVCNCCKTFCCGVLC</sequence>
<keyword evidence="2" id="KW-0812">Transmembrane</keyword>
<dbReference type="STRING" id="8022.A0A060WXP4"/>
<evidence type="ECO:0000256" key="1">
    <source>
        <dbReference type="SAM" id="MobiDB-lite"/>
    </source>
</evidence>
<reference evidence="4" key="2">
    <citation type="submission" date="2014-03" db="EMBL/GenBank/DDBJ databases">
        <authorList>
            <person name="Genoscope - CEA"/>
        </authorList>
    </citation>
    <scope>NUCLEOTIDE SEQUENCE</scope>
</reference>
<evidence type="ECO:0000313" key="4">
    <source>
        <dbReference type="EMBL" id="CDQ72148.1"/>
    </source>
</evidence>